<name>A0A523BF12_9CREN</name>
<evidence type="ECO:0000256" key="1">
    <source>
        <dbReference type="ARBA" id="ARBA00001946"/>
    </source>
</evidence>
<dbReference type="GO" id="GO:0004521">
    <property type="term" value="F:RNA endonuclease activity"/>
    <property type="evidence" value="ECO:0007669"/>
    <property type="project" value="InterPro"/>
</dbReference>
<sequence length="94" mass="10778">MITLVIYDIADDSKRTKLSNHIKQYGLRRIQYSGFKGDLNPNDRHVLIQEVSKFLSGDRDSIYVIPLCTSCAKCVSIISKRKGDFVDEDWVKIV</sequence>
<evidence type="ECO:0000256" key="3">
    <source>
        <dbReference type="ARBA" id="ARBA00022723"/>
    </source>
</evidence>
<dbReference type="HAMAP" id="MF_01471">
    <property type="entry name" value="Cas2"/>
    <property type="match status" value="1"/>
</dbReference>
<evidence type="ECO:0000313" key="9">
    <source>
        <dbReference type="EMBL" id="TDA39533.1"/>
    </source>
</evidence>
<evidence type="ECO:0000256" key="5">
    <source>
        <dbReference type="ARBA" id="ARBA00022801"/>
    </source>
</evidence>
<reference evidence="9 10" key="1">
    <citation type="journal article" date="2019" name="Nat. Microbiol.">
        <title>Expanding anaerobic alkane metabolism in the domain of Archaea.</title>
        <authorList>
            <person name="Wang Y."/>
            <person name="Wegener G."/>
            <person name="Hou J."/>
            <person name="Wang F."/>
            <person name="Xiao X."/>
        </authorList>
    </citation>
    <scope>NUCLEOTIDE SEQUENCE [LARGE SCALE GENOMIC DNA]</scope>
    <source>
        <strain evidence="9">WYZ-LMO10</strain>
    </source>
</reference>
<accession>A0A523BF12</accession>
<dbReference type="AlphaFoldDB" id="A0A523BF12"/>
<dbReference type="PANTHER" id="PTHR34405">
    <property type="entry name" value="CRISPR-ASSOCIATED ENDORIBONUCLEASE CAS2"/>
    <property type="match status" value="1"/>
</dbReference>
<keyword evidence="7 8" id="KW-0051">Antiviral defense</keyword>
<dbReference type="Proteomes" id="UP000315399">
    <property type="component" value="Unassembled WGS sequence"/>
</dbReference>
<dbReference type="EC" id="3.1.-.-" evidence="8"/>
<keyword evidence="2 8" id="KW-0540">Nuclease</keyword>
<dbReference type="PANTHER" id="PTHR34405:SF3">
    <property type="entry name" value="CRISPR-ASSOCIATED ENDORIBONUCLEASE CAS2 3"/>
    <property type="match status" value="1"/>
</dbReference>
<protein>
    <recommendedName>
        <fullName evidence="8">CRISPR-associated endoribonuclease Cas2</fullName>
        <ecNumber evidence="8">3.1.-.-</ecNumber>
    </recommendedName>
</protein>
<dbReference type="Pfam" id="PF09827">
    <property type="entry name" value="CRISPR_Cas2"/>
    <property type="match status" value="1"/>
</dbReference>
<keyword evidence="3 8" id="KW-0479">Metal-binding</keyword>
<comment type="cofactor">
    <cofactor evidence="1 8">
        <name>Mg(2+)</name>
        <dbReference type="ChEBI" id="CHEBI:18420"/>
    </cofactor>
</comment>
<proteinExistence type="inferred from homology"/>
<evidence type="ECO:0000313" key="10">
    <source>
        <dbReference type="Proteomes" id="UP000315399"/>
    </source>
</evidence>
<comment type="subunit">
    <text evidence="8">Homodimer, forms a heterotetramer with a Cas1 homodimer.</text>
</comment>
<dbReference type="InterPro" id="IPR021127">
    <property type="entry name" value="CRISPR_associated_Cas2"/>
</dbReference>
<gene>
    <name evidence="8 9" type="primary">cas2</name>
    <name evidence="9" type="ORF">DSO08_02030</name>
</gene>
<dbReference type="Gene3D" id="3.30.70.240">
    <property type="match status" value="1"/>
</dbReference>
<dbReference type="GO" id="GO:0046872">
    <property type="term" value="F:metal ion binding"/>
    <property type="evidence" value="ECO:0007669"/>
    <property type="project" value="UniProtKB-UniRule"/>
</dbReference>
<dbReference type="GO" id="GO:0043571">
    <property type="term" value="P:maintenance of CRISPR repeat elements"/>
    <property type="evidence" value="ECO:0007669"/>
    <property type="project" value="UniProtKB-UniRule"/>
</dbReference>
<evidence type="ECO:0000256" key="2">
    <source>
        <dbReference type="ARBA" id="ARBA00022722"/>
    </source>
</evidence>
<dbReference type="GO" id="GO:0051607">
    <property type="term" value="P:defense response to virus"/>
    <property type="evidence" value="ECO:0007669"/>
    <property type="project" value="UniProtKB-UniRule"/>
</dbReference>
<comment type="similarity">
    <text evidence="8">Belongs to the CRISPR-associated endoribonuclease Cas2 protein family.</text>
</comment>
<dbReference type="NCBIfam" id="TIGR01573">
    <property type="entry name" value="cas2"/>
    <property type="match status" value="1"/>
</dbReference>
<comment type="function">
    <text evidence="8">CRISPR (clustered regularly interspaced short palindromic repeat), is an adaptive immune system that provides protection against mobile genetic elements (viruses, transposable elements and conjugative plasmids). CRISPR clusters contain sequences complementary to antecedent mobile elements and target invading nucleic acids. CRISPR clusters are transcribed and processed into CRISPR RNA (crRNA). Functions as a ssRNA-specific endoribonuclease. Involved in the integration of spacer DNA into the CRISPR cassette.</text>
</comment>
<keyword evidence="5 8" id="KW-0378">Hydrolase</keyword>
<keyword evidence="6 8" id="KW-0460">Magnesium</keyword>
<organism evidence="9 10">
    <name type="scientific">Thermoproteota archaeon</name>
    <dbReference type="NCBI Taxonomy" id="2056631"/>
    <lineage>
        <taxon>Archaea</taxon>
        <taxon>Thermoproteota</taxon>
    </lineage>
</organism>
<dbReference type="EMBL" id="QNVH01000011">
    <property type="protein sequence ID" value="TDA39533.1"/>
    <property type="molecule type" value="Genomic_DNA"/>
</dbReference>
<keyword evidence="4 8" id="KW-0255">Endonuclease</keyword>
<dbReference type="SUPFAM" id="SSF143430">
    <property type="entry name" value="TTP0101/SSO1404-like"/>
    <property type="match status" value="1"/>
</dbReference>
<comment type="caution">
    <text evidence="9">The sequence shown here is derived from an EMBL/GenBank/DDBJ whole genome shotgun (WGS) entry which is preliminary data.</text>
</comment>
<evidence type="ECO:0000256" key="4">
    <source>
        <dbReference type="ARBA" id="ARBA00022759"/>
    </source>
</evidence>
<dbReference type="CDD" id="cd09725">
    <property type="entry name" value="Cas2_I_II_III"/>
    <property type="match status" value="1"/>
</dbReference>
<evidence type="ECO:0000256" key="8">
    <source>
        <dbReference type="HAMAP-Rule" id="MF_01471"/>
    </source>
</evidence>
<feature type="binding site" evidence="8">
    <location>
        <position position="8"/>
    </location>
    <ligand>
        <name>Mg(2+)</name>
        <dbReference type="ChEBI" id="CHEBI:18420"/>
        <note>catalytic</note>
    </ligand>
</feature>
<evidence type="ECO:0000256" key="6">
    <source>
        <dbReference type="ARBA" id="ARBA00022842"/>
    </source>
</evidence>
<dbReference type="InterPro" id="IPR019199">
    <property type="entry name" value="Virulence_VapD/CRISPR_Cas2"/>
</dbReference>
<dbReference type="GO" id="GO:0016787">
    <property type="term" value="F:hydrolase activity"/>
    <property type="evidence" value="ECO:0007669"/>
    <property type="project" value="UniProtKB-KW"/>
</dbReference>
<evidence type="ECO:0000256" key="7">
    <source>
        <dbReference type="ARBA" id="ARBA00023118"/>
    </source>
</evidence>